<dbReference type="GeneID" id="28740937"/>
<organism evidence="1 2">
    <name type="scientific">Cyphellophora attinorum</name>
    <dbReference type="NCBI Taxonomy" id="1664694"/>
    <lineage>
        <taxon>Eukaryota</taxon>
        <taxon>Fungi</taxon>
        <taxon>Dikarya</taxon>
        <taxon>Ascomycota</taxon>
        <taxon>Pezizomycotina</taxon>
        <taxon>Eurotiomycetes</taxon>
        <taxon>Chaetothyriomycetidae</taxon>
        <taxon>Chaetothyriales</taxon>
        <taxon>Cyphellophoraceae</taxon>
        <taxon>Cyphellophora</taxon>
    </lineage>
</organism>
<protein>
    <submittedName>
        <fullName evidence="1">Uncharacterized protein</fullName>
    </submittedName>
</protein>
<dbReference type="EMBL" id="LFJN01000003">
    <property type="protein sequence ID" value="KPI44311.1"/>
    <property type="molecule type" value="Genomic_DNA"/>
</dbReference>
<sequence>MRHHNAPVPKSLMNQARTALEALGYTWSSSTKWASGDLVLKEDEPGSHSGSYFFVVAGGTRDDDKTDEFYVYTQSAKTKDGSYRIPKENILRTSKGAKWVESPKYFDGSILAMDVAGVELSIEVRNVWRDEDGDKWVYEIMDHNRTQVSEEQLDRMVGRVMML</sequence>
<dbReference type="VEuPathDB" id="FungiDB:AB675_8599"/>
<accession>A0A0N0NQT9</accession>
<dbReference type="RefSeq" id="XP_018004274.1">
    <property type="nucleotide sequence ID" value="XM_018149057.1"/>
</dbReference>
<evidence type="ECO:0000313" key="2">
    <source>
        <dbReference type="Proteomes" id="UP000038010"/>
    </source>
</evidence>
<proteinExistence type="predicted"/>
<evidence type="ECO:0000313" key="1">
    <source>
        <dbReference type="EMBL" id="KPI44311.1"/>
    </source>
</evidence>
<reference evidence="1 2" key="1">
    <citation type="submission" date="2015-06" db="EMBL/GenBank/DDBJ databases">
        <title>Draft genome of the ant-associated black yeast Phialophora attae CBS 131958.</title>
        <authorList>
            <person name="Moreno L.F."/>
            <person name="Stielow B.J."/>
            <person name="de Hoog S."/>
            <person name="Vicente V.A."/>
            <person name="Weiss V.A."/>
            <person name="de Vries M."/>
            <person name="Cruz L.M."/>
            <person name="Souza E.M."/>
        </authorList>
    </citation>
    <scope>NUCLEOTIDE SEQUENCE [LARGE SCALE GENOMIC DNA]</scope>
    <source>
        <strain evidence="1 2">CBS 131958</strain>
    </source>
</reference>
<keyword evidence="2" id="KW-1185">Reference proteome</keyword>
<name>A0A0N0NQT9_9EURO</name>
<dbReference type="AlphaFoldDB" id="A0A0N0NQT9"/>
<gene>
    <name evidence="1" type="ORF">AB675_8599</name>
</gene>
<comment type="caution">
    <text evidence="1">The sequence shown here is derived from an EMBL/GenBank/DDBJ whole genome shotgun (WGS) entry which is preliminary data.</text>
</comment>
<dbReference type="Proteomes" id="UP000038010">
    <property type="component" value="Unassembled WGS sequence"/>
</dbReference>